<evidence type="ECO:0000313" key="3">
    <source>
        <dbReference type="EMBL" id="CAD7810127.1"/>
    </source>
</evidence>
<name>A0A9N8MHA3_9FLAO</name>
<protein>
    <recommendedName>
        <fullName evidence="5">Secretion system C-terminal sorting domain-containing protein</fullName>
    </recommendedName>
</protein>
<dbReference type="NCBIfam" id="TIGR04183">
    <property type="entry name" value="Por_Secre_tail"/>
    <property type="match status" value="1"/>
</dbReference>
<sequence length="284" mass="29997">MKKIFTLLATSLLVISASAQTVFSATYDFAEAPGTDNGDITGSGFTVTPFSATGLTSTTTTNRFAWSGTTTASAPDAGKYFQITVTPSAGNTVSISSITFRSQRSGTGPRKYVVRASTDSYTANLPASISPANAELIVQGTNEFYFVNDISTGQNGNVVTPSSLNNISSAVTLRFYFYNAEAESGTFSVDDVVISGTITSGSLAVEDLNKKNKNFIKNTLVKNDEITFGADVKDLRIYSLTGQVVKSASVKDGTNLDVAELAKGNYIVTGTVNNQPVSQKILKD</sequence>
<keyword evidence="1 2" id="KW-0732">Signal</keyword>
<evidence type="ECO:0000256" key="1">
    <source>
        <dbReference type="ARBA" id="ARBA00022729"/>
    </source>
</evidence>
<evidence type="ECO:0000256" key="2">
    <source>
        <dbReference type="SAM" id="SignalP"/>
    </source>
</evidence>
<organism evidence="3 4">
    <name type="scientific">Chryseobacterium aquaeductus</name>
    <dbReference type="NCBI Taxonomy" id="2675056"/>
    <lineage>
        <taxon>Bacteria</taxon>
        <taxon>Pseudomonadati</taxon>
        <taxon>Bacteroidota</taxon>
        <taxon>Flavobacteriia</taxon>
        <taxon>Flavobacteriales</taxon>
        <taxon>Weeksellaceae</taxon>
        <taxon>Chryseobacterium group</taxon>
        <taxon>Chryseobacterium</taxon>
    </lineage>
</organism>
<comment type="caution">
    <text evidence="3">The sequence shown here is derived from an EMBL/GenBank/DDBJ whole genome shotgun (WGS) entry which is preliminary data.</text>
</comment>
<dbReference type="AlphaFoldDB" id="A0A9N8MHA3"/>
<dbReference type="Proteomes" id="UP000662618">
    <property type="component" value="Unassembled WGS sequence"/>
</dbReference>
<proteinExistence type="predicted"/>
<dbReference type="EMBL" id="CAJIMS010000001">
    <property type="protein sequence ID" value="CAD7810127.1"/>
    <property type="molecule type" value="Genomic_DNA"/>
</dbReference>
<dbReference type="RefSeq" id="WP_162088438.1">
    <property type="nucleotide sequence ID" value="NZ_CAJIMS010000001.1"/>
</dbReference>
<evidence type="ECO:0008006" key="5">
    <source>
        <dbReference type="Google" id="ProtNLM"/>
    </source>
</evidence>
<evidence type="ECO:0000313" key="4">
    <source>
        <dbReference type="Proteomes" id="UP000662618"/>
    </source>
</evidence>
<feature type="chain" id="PRO_5040141471" description="Secretion system C-terminal sorting domain-containing protein" evidence="2">
    <location>
        <begin position="20"/>
        <end position="284"/>
    </location>
</feature>
<reference evidence="3" key="1">
    <citation type="submission" date="2020-12" db="EMBL/GenBank/DDBJ databases">
        <authorList>
            <person name="Rodrigo-Torres L."/>
            <person name="Arahal R. D."/>
            <person name="Lucena T."/>
        </authorList>
    </citation>
    <scope>NUCLEOTIDE SEQUENCE</scope>
    <source>
        <strain evidence="3">CECT 9390</strain>
    </source>
</reference>
<feature type="signal peptide" evidence="2">
    <location>
        <begin position="1"/>
        <end position="19"/>
    </location>
</feature>
<gene>
    <name evidence="3" type="ORF">CHRY9390_02126</name>
</gene>
<keyword evidence="4" id="KW-1185">Reference proteome</keyword>
<dbReference type="InterPro" id="IPR026444">
    <property type="entry name" value="Secre_tail"/>
</dbReference>
<accession>A0A9N8MHA3</accession>